<dbReference type="AlphaFoldDB" id="A0A8T0L9U4"/>
<reference evidence="1 2" key="1">
    <citation type="submission" date="2020-05" db="EMBL/GenBank/DDBJ databases">
        <title>Vigna angularis (adzuki bean) Var. LongXiaoDou No. 4 denovo assembly.</title>
        <authorList>
            <person name="Xiang H."/>
        </authorList>
    </citation>
    <scope>NUCLEOTIDE SEQUENCE [LARGE SCALE GENOMIC DNA]</scope>
    <source>
        <tissue evidence="1">Leaf</tissue>
    </source>
</reference>
<dbReference type="FunFam" id="1.10.8.60:FF:000030">
    <property type="entry name" value="replication factor C subunit 3"/>
    <property type="match status" value="1"/>
</dbReference>
<keyword evidence="1" id="KW-0812">Transmembrane</keyword>
<proteinExistence type="predicted"/>
<keyword evidence="1" id="KW-0472">Membrane</keyword>
<protein>
    <submittedName>
        <fullName evidence="1">Transmembrane 9 superfamily member 10</fullName>
    </submittedName>
</protein>
<dbReference type="Proteomes" id="UP000743370">
    <property type="component" value="Unassembled WGS sequence"/>
</dbReference>
<evidence type="ECO:0000313" key="1">
    <source>
        <dbReference type="EMBL" id="KAG2409570.1"/>
    </source>
</evidence>
<dbReference type="Pfam" id="PF21960">
    <property type="entry name" value="RCF1-5-like_lid"/>
    <property type="match status" value="1"/>
</dbReference>
<gene>
    <name evidence="1" type="ORF">HKW66_Vig0002350</name>
</gene>
<dbReference type="EMBL" id="JABFOF010000001">
    <property type="protein sequence ID" value="KAG2409570.1"/>
    <property type="molecule type" value="Genomic_DNA"/>
</dbReference>
<dbReference type="Gene3D" id="1.10.8.60">
    <property type="match status" value="1"/>
</dbReference>
<name>A0A8T0L9U4_PHAAN</name>
<comment type="caution">
    <text evidence="1">The sequence shown here is derived from an EMBL/GenBank/DDBJ whole genome shotgun (WGS) entry which is preliminary data.</text>
</comment>
<organism evidence="1 2">
    <name type="scientific">Phaseolus angularis</name>
    <name type="common">Azuki bean</name>
    <name type="synonym">Vigna angularis</name>
    <dbReference type="NCBI Taxonomy" id="3914"/>
    <lineage>
        <taxon>Eukaryota</taxon>
        <taxon>Viridiplantae</taxon>
        <taxon>Streptophyta</taxon>
        <taxon>Embryophyta</taxon>
        <taxon>Tracheophyta</taxon>
        <taxon>Spermatophyta</taxon>
        <taxon>Magnoliopsida</taxon>
        <taxon>eudicotyledons</taxon>
        <taxon>Gunneridae</taxon>
        <taxon>Pentapetalae</taxon>
        <taxon>rosids</taxon>
        <taxon>fabids</taxon>
        <taxon>Fabales</taxon>
        <taxon>Fabaceae</taxon>
        <taxon>Papilionoideae</taxon>
        <taxon>50 kb inversion clade</taxon>
        <taxon>NPAAA clade</taxon>
        <taxon>indigoferoid/millettioid clade</taxon>
        <taxon>Phaseoleae</taxon>
        <taxon>Vigna</taxon>
    </lineage>
</organism>
<sequence>MNFNGVDLSRLKKKKGHTTQVVEVLMQIEKNEKFDLSMNFAAKIATKSNQNLRKAIMALEACKAHNDVKWAYRWDTYLLMADDQIHWIAAYTKIGIFRNVNDVFRTVGVD</sequence>
<evidence type="ECO:0000313" key="2">
    <source>
        <dbReference type="Proteomes" id="UP000743370"/>
    </source>
</evidence>
<accession>A0A8T0L9U4</accession>